<dbReference type="Pfam" id="PF14534">
    <property type="entry name" value="DUF4440"/>
    <property type="match status" value="1"/>
</dbReference>
<sequence length="127" mass="14031">MQTNDALKAQFTTSNQAWDSAFNSQQPALVASFYDDEASLLPSGAAQVTGGKAILEFWRDLIGQGVVDHKLELLEVGADETLAFQRGRWSAAAVNAAGERQEFSGNVHLLYRRQADGSWKLYTHTWN</sequence>
<dbReference type="EMBL" id="CP001674">
    <property type="protein sequence ID" value="ACT51646.1"/>
    <property type="molecule type" value="Genomic_DNA"/>
</dbReference>
<dbReference type="Gene3D" id="3.10.450.50">
    <property type="match status" value="1"/>
</dbReference>
<evidence type="ECO:0000313" key="3">
    <source>
        <dbReference type="Proteomes" id="UP000002743"/>
    </source>
</evidence>
<dbReference type="SUPFAM" id="SSF54427">
    <property type="entry name" value="NTF2-like"/>
    <property type="match status" value="1"/>
</dbReference>
<reference evidence="3" key="1">
    <citation type="submission" date="2009-07" db="EMBL/GenBank/DDBJ databases">
        <title>Complete sequence of chromosome of Methylovorus sp. SIP3-4.</title>
        <authorList>
            <person name="Lucas S."/>
            <person name="Copeland A."/>
            <person name="Lapidus A."/>
            <person name="Glavina del Rio T."/>
            <person name="Tice H."/>
            <person name="Bruce D."/>
            <person name="Goodwin L."/>
            <person name="Pitluck S."/>
            <person name="Clum A."/>
            <person name="Larimer F."/>
            <person name="Land M."/>
            <person name="Hauser L."/>
            <person name="Kyrpides N."/>
            <person name="Mikhailova N."/>
            <person name="Kayluzhnaya M."/>
            <person name="Chistoserdova L."/>
        </authorList>
    </citation>
    <scope>NUCLEOTIDE SEQUENCE [LARGE SCALE GENOMIC DNA]</scope>
    <source>
        <strain evidence="3">SIP3-4</strain>
    </source>
</reference>
<dbReference type="AlphaFoldDB" id="C6XAA5"/>
<accession>C6XAA5</accession>
<feature type="domain" description="DUF4440" evidence="1">
    <location>
        <begin position="16"/>
        <end position="121"/>
    </location>
</feature>
<name>C6XAA5_METGS</name>
<dbReference type="HOGENOM" id="CLU_128796_0_0_4"/>
<evidence type="ECO:0000313" key="2">
    <source>
        <dbReference type="EMBL" id="ACT51646.1"/>
    </source>
</evidence>
<gene>
    <name evidence="2" type="ordered locus">Msip34_2409</name>
</gene>
<dbReference type="Proteomes" id="UP000002743">
    <property type="component" value="Chromosome"/>
</dbReference>
<evidence type="ECO:0000259" key="1">
    <source>
        <dbReference type="Pfam" id="PF14534"/>
    </source>
</evidence>
<dbReference type="eggNOG" id="COG4319">
    <property type="taxonomic scope" value="Bacteria"/>
</dbReference>
<dbReference type="InterPro" id="IPR032710">
    <property type="entry name" value="NTF2-like_dom_sf"/>
</dbReference>
<dbReference type="KEGG" id="mei:Msip34_2409"/>
<dbReference type="OrthoDB" id="9114487at2"/>
<keyword evidence="3" id="KW-1185">Reference proteome</keyword>
<dbReference type="InterPro" id="IPR027843">
    <property type="entry name" value="DUF4440"/>
</dbReference>
<protein>
    <submittedName>
        <fullName evidence="2">Putative signal peptide protein</fullName>
    </submittedName>
</protein>
<dbReference type="STRING" id="582744.Msip34_2409"/>
<dbReference type="RefSeq" id="WP_013443114.1">
    <property type="nucleotide sequence ID" value="NC_012969.1"/>
</dbReference>
<organism evidence="2 3">
    <name type="scientific">Methylovorus glucosotrophus (strain SIP3-4)</name>
    <dbReference type="NCBI Taxonomy" id="582744"/>
    <lineage>
        <taxon>Bacteria</taxon>
        <taxon>Pseudomonadati</taxon>
        <taxon>Pseudomonadota</taxon>
        <taxon>Betaproteobacteria</taxon>
        <taxon>Nitrosomonadales</taxon>
        <taxon>Methylophilaceae</taxon>
        <taxon>Methylovorus</taxon>
    </lineage>
</organism>
<reference evidence="2 3" key="2">
    <citation type="journal article" date="2011" name="J. Bacteriol.">
        <title>Genomes of three methylotrophs from a single niche uncover genetic and metabolic divergence of Methylophilaceae.</title>
        <authorList>
            <person name="Lapidus A."/>
            <person name="Clum A."/>
            <person name="Labutti K."/>
            <person name="Kaluzhnaya M.G."/>
            <person name="Lim S."/>
            <person name="Beck D.A."/>
            <person name="Glavina Del Rio T."/>
            <person name="Nolan M."/>
            <person name="Mavromatis K."/>
            <person name="Huntemann M."/>
            <person name="Lucas S."/>
            <person name="Lidstrom M.E."/>
            <person name="Ivanova N."/>
            <person name="Chistoserdova L."/>
        </authorList>
    </citation>
    <scope>NUCLEOTIDE SEQUENCE [LARGE SCALE GENOMIC DNA]</scope>
    <source>
        <strain evidence="2 3">SIP3-4</strain>
    </source>
</reference>
<proteinExistence type="predicted"/>